<dbReference type="InterPro" id="IPR008538">
    <property type="entry name" value="Uma2"/>
</dbReference>
<dbReference type="GO" id="GO:0004519">
    <property type="term" value="F:endonuclease activity"/>
    <property type="evidence" value="ECO:0007669"/>
    <property type="project" value="UniProtKB-KW"/>
</dbReference>
<organism evidence="2 3">
    <name type="scientific">Nocardioides albidus</name>
    <dbReference type="NCBI Taxonomy" id="1517589"/>
    <lineage>
        <taxon>Bacteria</taxon>
        <taxon>Bacillati</taxon>
        <taxon>Actinomycetota</taxon>
        <taxon>Actinomycetes</taxon>
        <taxon>Propionibacteriales</taxon>
        <taxon>Nocardioidaceae</taxon>
        <taxon>Nocardioides</taxon>
    </lineage>
</organism>
<keyword evidence="2" id="KW-0255">Endonuclease</keyword>
<feature type="domain" description="Putative restriction endonuclease" evidence="1">
    <location>
        <begin position="25"/>
        <end position="97"/>
    </location>
</feature>
<gene>
    <name evidence="2" type="ORF">FHP29_19850</name>
</gene>
<dbReference type="PANTHER" id="PTHR34107">
    <property type="entry name" value="SLL0198 PROTEIN-RELATED"/>
    <property type="match status" value="1"/>
</dbReference>
<sequence length="109" mass="12351">MLRLLFASQPSHLEVLAEPFDVLSVDTAVQPDVVVFDPTALVGEEPIAVLPTLVIEILSPSTALYDLNTKFKRYERAGIPAYWVVDPRAVRTRRSRRRALTPALRQWRP</sequence>
<dbReference type="RefSeq" id="WP_139624586.1">
    <property type="nucleotide sequence ID" value="NZ_VDMP01000027.1"/>
</dbReference>
<dbReference type="EMBL" id="VDMP01000027">
    <property type="protein sequence ID" value="TNM36401.1"/>
    <property type="molecule type" value="Genomic_DNA"/>
</dbReference>
<dbReference type="SUPFAM" id="SSF52980">
    <property type="entry name" value="Restriction endonuclease-like"/>
    <property type="match status" value="1"/>
</dbReference>
<reference evidence="2 3" key="1">
    <citation type="journal article" date="2016" name="Int. J. Syst. Evol. Microbiol.">
        <title>Nocardioides albidus sp. nov., an actinobacterium isolated from garden soil.</title>
        <authorList>
            <person name="Singh H."/>
            <person name="Du J."/>
            <person name="Trinh H."/>
            <person name="Won K."/>
            <person name="Yang J.E."/>
            <person name="Yin C."/>
            <person name="Kook M."/>
            <person name="Yi T.H."/>
        </authorList>
    </citation>
    <scope>NUCLEOTIDE SEQUENCE [LARGE SCALE GENOMIC DNA]</scope>
    <source>
        <strain evidence="2 3">CCTCC AB 2015297</strain>
    </source>
</reference>
<dbReference type="OrthoDB" id="5524117at2"/>
<dbReference type="CDD" id="cd06260">
    <property type="entry name" value="DUF820-like"/>
    <property type="match status" value="1"/>
</dbReference>
<dbReference type="AlphaFoldDB" id="A0A5C4VKW6"/>
<dbReference type="Proteomes" id="UP000313231">
    <property type="component" value="Unassembled WGS sequence"/>
</dbReference>
<dbReference type="Pfam" id="PF05685">
    <property type="entry name" value="Uma2"/>
    <property type="match status" value="1"/>
</dbReference>
<accession>A0A5C4VKW6</accession>
<dbReference type="InterPro" id="IPR011335">
    <property type="entry name" value="Restrct_endonuc-II-like"/>
</dbReference>
<protein>
    <submittedName>
        <fullName evidence="2">Uma2 family endonuclease</fullName>
    </submittedName>
</protein>
<name>A0A5C4VKW6_9ACTN</name>
<evidence type="ECO:0000313" key="2">
    <source>
        <dbReference type="EMBL" id="TNM36401.1"/>
    </source>
</evidence>
<comment type="caution">
    <text evidence="2">The sequence shown here is derived from an EMBL/GenBank/DDBJ whole genome shotgun (WGS) entry which is preliminary data.</text>
</comment>
<keyword evidence="2" id="KW-0378">Hydrolase</keyword>
<dbReference type="Gene3D" id="3.90.1570.10">
    <property type="entry name" value="tt1808, chain A"/>
    <property type="match status" value="1"/>
</dbReference>
<keyword evidence="3" id="KW-1185">Reference proteome</keyword>
<evidence type="ECO:0000313" key="3">
    <source>
        <dbReference type="Proteomes" id="UP000313231"/>
    </source>
</evidence>
<dbReference type="PANTHER" id="PTHR34107:SF4">
    <property type="entry name" value="SLL1222 PROTEIN"/>
    <property type="match status" value="1"/>
</dbReference>
<keyword evidence="2" id="KW-0540">Nuclease</keyword>
<proteinExistence type="predicted"/>
<evidence type="ECO:0000259" key="1">
    <source>
        <dbReference type="Pfam" id="PF05685"/>
    </source>
</evidence>
<dbReference type="InterPro" id="IPR012296">
    <property type="entry name" value="Nuclease_put_TT1808"/>
</dbReference>